<keyword evidence="3" id="KW-0378">Hydrolase</keyword>
<comment type="similarity">
    <text evidence="1 5">Belongs to the peptidase S8 family.</text>
</comment>
<dbReference type="PROSITE" id="PS50231">
    <property type="entry name" value="RICIN_B_LECTIN"/>
    <property type="match status" value="1"/>
</dbReference>
<evidence type="ECO:0000256" key="5">
    <source>
        <dbReference type="PROSITE-ProRule" id="PRU01240"/>
    </source>
</evidence>
<sequence length="720" mass="81944">MNNILINKIRISLDFVKKIGLIIIFIQEGAALSVNSAGNYYYPEFYRHMNYPPHFQFVNNYIPVTVIDSKFAPLSELNVIQTYYHTNYNAEDLNYLFSLHGTAMASIIGSKYFNNGNVSFSGLYPNVNLINRIAFPNYNSGASIYEAASEAIFTEKEPIINISAVDKGVKNATEWNELLIKTGKNDKVLIIASVGNDGRDINLTLPEDQYWPAAYKPKRNKDKLYDPVIRVAGLSYENNVPAIYRTRTGGSRYGAGRVDIGAPGHNISFLTGDREIKVGNGTSEAAAIVSSIIAIMRNCKPNATAKEIKDILLETADRYDHLSTGITNGRVINAQSAIDRVCLKEDYQTEASMTYSYEATDQVQQNVILYKNDLHSNEFSNILVSWKITISNAGYHNYSLTDFSGLKNYQAKFGVAKANDEISYYFTDSGQIVTTAGNRNSLPLCLTASDPNSASWQNIGFRPCDNSYQNYQKWDLDFIPDQVNSYDSFVNFNIKLKVSNTCLRMKNNNFNWGSLFLSHCNEYDQENYLLKLKFTPSENGRAKIQEVDLNYHKLKVGSQFVASDDNNYAGLFNFSEFKFRYDAVTMRLIGYNANEVNHNKAICLYKKNGEYFKIDHIEDLKNSYSYLELKECNENVLPNEQFYLVTKSPQNQNEFKIFSLLEKSTPESFSNLFKSSYENDLTNPANTLCTGSHQNYLWVGACDRFVIHKWNEEVFFHWSY</sequence>
<evidence type="ECO:0000256" key="4">
    <source>
        <dbReference type="ARBA" id="ARBA00022825"/>
    </source>
</evidence>
<evidence type="ECO:0000256" key="2">
    <source>
        <dbReference type="ARBA" id="ARBA00022670"/>
    </source>
</evidence>
<dbReference type="GO" id="GO:0004252">
    <property type="term" value="F:serine-type endopeptidase activity"/>
    <property type="evidence" value="ECO:0007669"/>
    <property type="project" value="InterPro"/>
</dbReference>
<evidence type="ECO:0000256" key="1">
    <source>
        <dbReference type="ARBA" id="ARBA00011073"/>
    </source>
</evidence>
<dbReference type="RefSeq" id="WP_153421722.1">
    <property type="nucleotide sequence ID" value="NZ_WFLM01000007.1"/>
</dbReference>
<dbReference type="Gene3D" id="2.80.10.50">
    <property type="match status" value="1"/>
</dbReference>
<keyword evidence="8" id="KW-1185">Reference proteome</keyword>
<accession>A0A6N6VPR1</accession>
<gene>
    <name evidence="7" type="ORF">GCL60_15825</name>
</gene>
<organism evidence="7 8">
    <name type="scientific">Silvanigrella paludirubra</name>
    <dbReference type="NCBI Taxonomy" id="2499159"/>
    <lineage>
        <taxon>Bacteria</taxon>
        <taxon>Pseudomonadati</taxon>
        <taxon>Bdellovibrionota</taxon>
        <taxon>Oligoflexia</taxon>
        <taxon>Silvanigrellales</taxon>
        <taxon>Silvanigrellaceae</taxon>
        <taxon>Silvanigrella</taxon>
    </lineage>
</organism>
<comment type="caution">
    <text evidence="5">Lacks conserved residue(s) required for the propagation of feature annotation.</text>
</comment>
<reference evidence="7 8" key="1">
    <citation type="submission" date="2019-10" db="EMBL/GenBank/DDBJ databases">
        <title>New species of Slilvanegrellaceae.</title>
        <authorList>
            <person name="Pitt A."/>
            <person name="Hahn M.W."/>
        </authorList>
    </citation>
    <scope>NUCLEOTIDE SEQUENCE [LARGE SCALE GENOMIC DNA]</scope>
    <source>
        <strain evidence="7 8">SP-Ram-0.45-NSY-1</strain>
    </source>
</reference>
<dbReference type="PROSITE" id="PS50866">
    <property type="entry name" value="GOLD"/>
    <property type="match status" value="1"/>
</dbReference>
<dbReference type="SUPFAM" id="SSF50370">
    <property type="entry name" value="Ricin B-like lectins"/>
    <property type="match status" value="1"/>
</dbReference>
<keyword evidence="4" id="KW-0720">Serine protease</keyword>
<dbReference type="PANTHER" id="PTHR43806">
    <property type="entry name" value="PEPTIDASE S8"/>
    <property type="match status" value="1"/>
</dbReference>
<dbReference type="InterPro" id="IPR035992">
    <property type="entry name" value="Ricin_B-like_lectins"/>
</dbReference>
<dbReference type="OrthoDB" id="5291530at2"/>
<proteinExistence type="inferred from homology"/>
<name>A0A6N6VPR1_9BACT</name>
<dbReference type="AlphaFoldDB" id="A0A6N6VPR1"/>
<dbReference type="InterPro" id="IPR000209">
    <property type="entry name" value="Peptidase_S8/S53_dom"/>
</dbReference>
<dbReference type="PANTHER" id="PTHR43806:SF11">
    <property type="entry name" value="CEREVISIN-RELATED"/>
    <property type="match status" value="1"/>
</dbReference>
<dbReference type="InterPro" id="IPR009038">
    <property type="entry name" value="GOLD_dom"/>
</dbReference>
<evidence type="ECO:0000313" key="8">
    <source>
        <dbReference type="Proteomes" id="UP000437748"/>
    </source>
</evidence>
<feature type="domain" description="GOLD" evidence="6">
    <location>
        <begin position="340"/>
        <end position="496"/>
    </location>
</feature>
<dbReference type="InterPro" id="IPR050131">
    <property type="entry name" value="Peptidase_S8_subtilisin-like"/>
</dbReference>
<protein>
    <submittedName>
        <fullName evidence="7">S8 family serine peptidase</fullName>
    </submittedName>
</protein>
<evidence type="ECO:0000313" key="7">
    <source>
        <dbReference type="EMBL" id="KAB8036253.1"/>
    </source>
</evidence>
<dbReference type="SUPFAM" id="SSF52743">
    <property type="entry name" value="Subtilisin-like"/>
    <property type="match status" value="1"/>
</dbReference>
<keyword evidence="2" id="KW-0645">Protease</keyword>
<evidence type="ECO:0000256" key="3">
    <source>
        <dbReference type="ARBA" id="ARBA00022801"/>
    </source>
</evidence>
<dbReference type="Gene3D" id="3.40.50.200">
    <property type="entry name" value="Peptidase S8/S53 domain"/>
    <property type="match status" value="1"/>
</dbReference>
<dbReference type="CDD" id="cd00306">
    <property type="entry name" value="Peptidases_S8_S53"/>
    <property type="match status" value="1"/>
</dbReference>
<dbReference type="PROSITE" id="PS51892">
    <property type="entry name" value="SUBTILASE"/>
    <property type="match status" value="1"/>
</dbReference>
<dbReference type="Proteomes" id="UP000437748">
    <property type="component" value="Unassembled WGS sequence"/>
</dbReference>
<dbReference type="GO" id="GO:0006508">
    <property type="term" value="P:proteolysis"/>
    <property type="evidence" value="ECO:0007669"/>
    <property type="project" value="UniProtKB-KW"/>
</dbReference>
<dbReference type="EMBL" id="WFLM01000007">
    <property type="protein sequence ID" value="KAB8036253.1"/>
    <property type="molecule type" value="Genomic_DNA"/>
</dbReference>
<evidence type="ECO:0000259" key="6">
    <source>
        <dbReference type="PROSITE" id="PS50866"/>
    </source>
</evidence>
<dbReference type="Pfam" id="PF00082">
    <property type="entry name" value="Peptidase_S8"/>
    <property type="match status" value="1"/>
</dbReference>
<dbReference type="InterPro" id="IPR036852">
    <property type="entry name" value="Peptidase_S8/S53_dom_sf"/>
</dbReference>
<comment type="caution">
    <text evidence="7">The sequence shown here is derived from an EMBL/GenBank/DDBJ whole genome shotgun (WGS) entry which is preliminary data.</text>
</comment>